<dbReference type="InterPro" id="IPR015421">
    <property type="entry name" value="PyrdxlP-dep_Trfase_major"/>
</dbReference>
<organism evidence="4 5">
    <name type="scientific">Candidatus Dojkabacteria bacterium</name>
    <dbReference type="NCBI Taxonomy" id="2099670"/>
    <lineage>
        <taxon>Bacteria</taxon>
        <taxon>Candidatus Dojkabacteria</taxon>
    </lineage>
</organism>
<dbReference type="EC" id="4.1.99.1" evidence="4"/>
<evidence type="ECO:0000313" key="5">
    <source>
        <dbReference type="Proteomes" id="UP000545876"/>
    </source>
</evidence>
<keyword evidence="4" id="KW-0456">Lyase</keyword>
<dbReference type="Pfam" id="PF01212">
    <property type="entry name" value="Beta_elim_lyase"/>
    <property type="match status" value="1"/>
</dbReference>
<protein>
    <submittedName>
        <fullName evidence="4">Tryptophanase</fullName>
        <ecNumber evidence="4">4.1.99.1</ecNumber>
    </submittedName>
</protein>
<comment type="cofactor">
    <cofactor evidence="1">
        <name>pyridoxal 5'-phosphate</name>
        <dbReference type="ChEBI" id="CHEBI:597326"/>
    </cofactor>
</comment>
<dbReference type="EMBL" id="JAAZBX010000019">
    <property type="protein sequence ID" value="NLD25705.1"/>
    <property type="molecule type" value="Genomic_DNA"/>
</dbReference>
<dbReference type="SUPFAM" id="SSF53383">
    <property type="entry name" value="PLP-dependent transferases"/>
    <property type="match status" value="1"/>
</dbReference>
<dbReference type="Proteomes" id="UP000545876">
    <property type="component" value="Unassembled WGS sequence"/>
</dbReference>
<feature type="domain" description="Aromatic amino acid beta-eliminating lyase/threonine aldolase" evidence="3">
    <location>
        <begin position="47"/>
        <end position="228"/>
    </location>
</feature>
<dbReference type="NCBIfam" id="NF009709">
    <property type="entry name" value="PRK13238.1"/>
    <property type="match status" value="1"/>
</dbReference>
<dbReference type="InterPro" id="IPR001597">
    <property type="entry name" value="ArAA_b-elim_lyase/Thr_aldolase"/>
</dbReference>
<evidence type="ECO:0000259" key="3">
    <source>
        <dbReference type="Pfam" id="PF01212"/>
    </source>
</evidence>
<sequence>MTIPFIEPFRIKVVERVKLTTDAEREAALKKAFYNIFNVPAEDVFIDLLTDSGTGAMSDRQWAAMMQADESYAGAKSYFRFERAVQDVLGFEFVLPTHQGRAAEGMLFSTLVKPGQFVPNNRHFDTTQANLLVLNAHPMEFTISESEDASLIAPFKGDMDLVKLEQFIQETGVENIPIGMITITNNSAAGQPVSMENIRKTSEIYHKYGIPFFVDACRFAENAWFIKIRDPKYKD</sequence>
<dbReference type="PANTHER" id="PTHR32325">
    <property type="entry name" value="BETA-ELIMINATING LYASE-LIKE PROTEIN-RELATED"/>
    <property type="match status" value="1"/>
</dbReference>
<proteinExistence type="predicted"/>
<evidence type="ECO:0000256" key="2">
    <source>
        <dbReference type="ARBA" id="ARBA00022898"/>
    </source>
</evidence>
<keyword evidence="2" id="KW-0663">Pyridoxal phosphate</keyword>
<dbReference type="InterPro" id="IPR015424">
    <property type="entry name" value="PyrdxlP-dep_Trfase"/>
</dbReference>
<dbReference type="PANTHER" id="PTHR32325:SF4">
    <property type="entry name" value="TRYPTOPHANASE"/>
    <property type="match status" value="1"/>
</dbReference>
<evidence type="ECO:0000313" key="4">
    <source>
        <dbReference type="EMBL" id="NLD25705.1"/>
    </source>
</evidence>
<feature type="non-terminal residue" evidence="4">
    <location>
        <position position="235"/>
    </location>
</feature>
<evidence type="ECO:0000256" key="1">
    <source>
        <dbReference type="ARBA" id="ARBA00001933"/>
    </source>
</evidence>
<dbReference type="AlphaFoldDB" id="A0A847D197"/>
<dbReference type="GO" id="GO:0009034">
    <property type="term" value="F:tryptophanase activity"/>
    <property type="evidence" value="ECO:0007669"/>
    <property type="project" value="UniProtKB-EC"/>
</dbReference>
<reference evidence="4 5" key="1">
    <citation type="journal article" date="2020" name="Biotechnol. Biofuels">
        <title>New insights from the biogas microbiome by comprehensive genome-resolved metagenomics of nearly 1600 species originating from multiple anaerobic digesters.</title>
        <authorList>
            <person name="Campanaro S."/>
            <person name="Treu L."/>
            <person name="Rodriguez-R L.M."/>
            <person name="Kovalovszki A."/>
            <person name="Ziels R.M."/>
            <person name="Maus I."/>
            <person name="Zhu X."/>
            <person name="Kougias P.G."/>
            <person name="Basile A."/>
            <person name="Luo G."/>
            <person name="Schluter A."/>
            <person name="Konstantinidis K.T."/>
            <person name="Angelidaki I."/>
        </authorList>
    </citation>
    <scope>NUCLEOTIDE SEQUENCE [LARGE SCALE GENOMIC DNA]</scope>
    <source>
        <strain evidence="4">AS06rmzACSIP_65</strain>
    </source>
</reference>
<dbReference type="Gene3D" id="3.40.640.10">
    <property type="entry name" value="Type I PLP-dependent aspartate aminotransferase-like (Major domain)"/>
    <property type="match status" value="1"/>
</dbReference>
<comment type="caution">
    <text evidence="4">The sequence shown here is derived from an EMBL/GenBank/DDBJ whole genome shotgun (WGS) entry which is preliminary data.</text>
</comment>
<name>A0A847D197_9BACT</name>
<accession>A0A847D197</accession>
<gene>
    <name evidence="4" type="ORF">GX656_03675</name>
</gene>